<dbReference type="AlphaFoldDB" id="A0A4U0WIC7"/>
<evidence type="ECO:0000313" key="4">
    <source>
        <dbReference type="Proteomes" id="UP000308768"/>
    </source>
</evidence>
<keyword evidence="4" id="KW-1185">Reference proteome</keyword>
<sequence>MPPTSAKSLHELTERYYANKIDLIKLEEKLAKDKLALQKKLAKMPVHPAEEEAGSNIFDKVAKESSDSTASTHEHHQEDHSHATSGGKASAQDHKATPGPAMSDNLGKPESKEALKARAEELNK</sequence>
<comment type="caution">
    <text evidence="3">The sequence shown here is derived from an EMBL/GenBank/DDBJ whole genome shotgun (WGS) entry which is preliminary data.</text>
</comment>
<proteinExistence type="predicted"/>
<feature type="region of interest" description="Disordered" evidence="1">
    <location>
        <begin position="42"/>
        <end position="124"/>
    </location>
</feature>
<accession>A0A4U0WIC7</accession>
<dbReference type="EMBL" id="NAJN01002209">
    <property type="protein sequence ID" value="TKA55881.1"/>
    <property type="molecule type" value="Genomic_DNA"/>
</dbReference>
<dbReference type="EMBL" id="NAJN01001653">
    <property type="protein sequence ID" value="TKA61926.1"/>
    <property type="molecule type" value="Genomic_DNA"/>
</dbReference>
<evidence type="ECO:0000313" key="3">
    <source>
        <dbReference type="EMBL" id="TKA61926.1"/>
    </source>
</evidence>
<feature type="compositionally biased region" description="Basic and acidic residues" evidence="1">
    <location>
        <begin position="107"/>
        <end position="124"/>
    </location>
</feature>
<dbReference type="Proteomes" id="UP000308768">
    <property type="component" value="Unassembled WGS sequence"/>
</dbReference>
<evidence type="ECO:0000256" key="1">
    <source>
        <dbReference type="SAM" id="MobiDB-lite"/>
    </source>
</evidence>
<name>A0A4U0WIC7_9PEZI</name>
<dbReference type="OrthoDB" id="2532734at2759"/>
<reference evidence="3 4" key="1">
    <citation type="submission" date="2017-03" db="EMBL/GenBank/DDBJ databases">
        <title>Genomes of endolithic fungi from Antarctica.</title>
        <authorList>
            <person name="Coleine C."/>
            <person name="Masonjones S."/>
            <person name="Stajich J.E."/>
        </authorList>
    </citation>
    <scope>NUCLEOTIDE SEQUENCE [LARGE SCALE GENOMIC DNA]</scope>
    <source>
        <strain evidence="3 4">CCFEE 5187</strain>
    </source>
</reference>
<organism evidence="3 4">
    <name type="scientific">Cryomyces minteri</name>
    <dbReference type="NCBI Taxonomy" id="331657"/>
    <lineage>
        <taxon>Eukaryota</taxon>
        <taxon>Fungi</taxon>
        <taxon>Dikarya</taxon>
        <taxon>Ascomycota</taxon>
        <taxon>Pezizomycotina</taxon>
        <taxon>Dothideomycetes</taxon>
        <taxon>Dothideomycetes incertae sedis</taxon>
        <taxon>Cryomyces</taxon>
    </lineage>
</organism>
<protein>
    <submittedName>
        <fullName evidence="3">Uncharacterized protein</fullName>
    </submittedName>
</protein>
<feature type="compositionally biased region" description="Basic and acidic residues" evidence="1">
    <location>
        <begin position="60"/>
        <end position="82"/>
    </location>
</feature>
<evidence type="ECO:0000313" key="2">
    <source>
        <dbReference type="EMBL" id="TKA55881.1"/>
    </source>
</evidence>
<gene>
    <name evidence="3" type="ORF">B0A49_08223</name>
    <name evidence="2" type="ORF">B0A49_11484</name>
</gene>